<feature type="domain" description="Rab-GAP TBC" evidence="7">
    <location>
        <begin position="72"/>
        <end position="263"/>
    </location>
</feature>
<dbReference type="PANTHER" id="PTHR22957">
    <property type="entry name" value="TBC1 DOMAIN FAMILY MEMBER GTPASE-ACTIVATING PROTEIN"/>
    <property type="match status" value="1"/>
</dbReference>
<dbReference type="EMBL" id="KV454413">
    <property type="protein sequence ID" value="ODQ63851.1"/>
    <property type="molecule type" value="Genomic_DNA"/>
</dbReference>
<name>A0A1E3PEN2_9ASCO</name>
<comment type="similarity">
    <text evidence="5">Belongs to the BUB2 family.</text>
</comment>
<dbReference type="Proteomes" id="UP000095009">
    <property type="component" value="Unassembled WGS sequence"/>
</dbReference>
<evidence type="ECO:0000256" key="2">
    <source>
        <dbReference type="ARBA" id="ARBA00022490"/>
    </source>
</evidence>
<dbReference type="GO" id="GO:0044732">
    <property type="term" value="C:mitotic spindle pole body"/>
    <property type="evidence" value="ECO:0007669"/>
    <property type="project" value="TreeGrafter"/>
</dbReference>
<dbReference type="FunFam" id="1.10.8.270:FF:000035">
    <property type="entry name" value="Cell cycle arrest protein BUB2"/>
    <property type="match status" value="1"/>
</dbReference>
<dbReference type="GO" id="GO:0031578">
    <property type="term" value="P:mitotic spindle orientation checkpoint signaling"/>
    <property type="evidence" value="ECO:0007669"/>
    <property type="project" value="EnsemblFungi"/>
</dbReference>
<dbReference type="STRING" id="857566.A0A1E3PEN2"/>
<sequence>MSNLRASGINSGNNNNTNTNAGDTTTTTVGEASSAKRTRRKEPIEMILSKPNMVIQQSLVQLRYAVLTAEVPIRDSYRPYLWSVLLRVPPMKSSSFAKLVRKGPSKVYVKIRQDTFRTLATDTIFKRKVSEEALIRVLNTYSIKKEIEFEEQGGQDSYVQGMNVLAAPFLYVCKSETEAFALFETLLRRDCPLYVRPTMEGVHAGLMLLDKCLEIIDPKLYLFLSGKLLKAQLYGFASVLTLSACTPPLSEVLQLWDFMFAYGIHMNILFIIAQLNLIRNELMEAKSPISLLRSFPPLKAKEIIKLSVSFVARLPDDLYDLLCRHAWDEKVYQQLKFSGSS</sequence>
<feature type="region of interest" description="Disordered" evidence="6">
    <location>
        <begin position="1"/>
        <end position="43"/>
    </location>
</feature>
<evidence type="ECO:0000313" key="9">
    <source>
        <dbReference type="Proteomes" id="UP000095009"/>
    </source>
</evidence>
<dbReference type="GO" id="GO:0031030">
    <property type="term" value="P:negative regulation of septation initiation signaling"/>
    <property type="evidence" value="ECO:0007669"/>
    <property type="project" value="TreeGrafter"/>
</dbReference>
<dbReference type="InterPro" id="IPR000195">
    <property type="entry name" value="Rab-GAP-TBC_dom"/>
</dbReference>
<evidence type="ECO:0000256" key="4">
    <source>
        <dbReference type="ARBA" id="ARBA00023306"/>
    </source>
</evidence>
<evidence type="ECO:0000256" key="3">
    <source>
        <dbReference type="ARBA" id="ARBA00023212"/>
    </source>
</evidence>
<dbReference type="PROSITE" id="PS50086">
    <property type="entry name" value="TBC_RABGAP"/>
    <property type="match status" value="1"/>
</dbReference>
<keyword evidence="9" id="KW-1185">Reference proteome</keyword>
<dbReference type="AlphaFoldDB" id="A0A1E3PEN2"/>
<organism evidence="8 9">
    <name type="scientific">Nadsonia fulvescens var. elongata DSM 6958</name>
    <dbReference type="NCBI Taxonomy" id="857566"/>
    <lineage>
        <taxon>Eukaryota</taxon>
        <taxon>Fungi</taxon>
        <taxon>Dikarya</taxon>
        <taxon>Ascomycota</taxon>
        <taxon>Saccharomycotina</taxon>
        <taxon>Dipodascomycetes</taxon>
        <taxon>Dipodascales</taxon>
        <taxon>Dipodascales incertae sedis</taxon>
        <taxon>Nadsonia</taxon>
    </lineage>
</organism>
<reference evidence="8 9" key="1">
    <citation type="journal article" date="2016" name="Proc. Natl. Acad. Sci. U.S.A.">
        <title>Comparative genomics of biotechnologically important yeasts.</title>
        <authorList>
            <person name="Riley R."/>
            <person name="Haridas S."/>
            <person name="Wolfe K.H."/>
            <person name="Lopes M.R."/>
            <person name="Hittinger C.T."/>
            <person name="Goeker M."/>
            <person name="Salamov A.A."/>
            <person name="Wisecaver J.H."/>
            <person name="Long T.M."/>
            <person name="Calvey C.H."/>
            <person name="Aerts A.L."/>
            <person name="Barry K.W."/>
            <person name="Choi C."/>
            <person name="Clum A."/>
            <person name="Coughlan A.Y."/>
            <person name="Deshpande S."/>
            <person name="Douglass A.P."/>
            <person name="Hanson S.J."/>
            <person name="Klenk H.-P."/>
            <person name="LaButti K.M."/>
            <person name="Lapidus A."/>
            <person name="Lindquist E.A."/>
            <person name="Lipzen A.M."/>
            <person name="Meier-Kolthoff J.P."/>
            <person name="Ohm R.A."/>
            <person name="Otillar R.P."/>
            <person name="Pangilinan J.L."/>
            <person name="Peng Y."/>
            <person name="Rokas A."/>
            <person name="Rosa C.A."/>
            <person name="Scheuner C."/>
            <person name="Sibirny A.A."/>
            <person name="Slot J.C."/>
            <person name="Stielow J.B."/>
            <person name="Sun H."/>
            <person name="Kurtzman C.P."/>
            <person name="Blackwell M."/>
            <person name="Grigoriev I.V."/>
            <person name="Jeffries T.W."/>
        </authorList>
    </citation>
    <scope>NUCLEOTIDE SEQUENCE [LARGE SCALE GENOMIC DNA]</scope>
    <source>
        <strain evidence="8 9">DSM 6958</strain>
    </source>
</reference>
<dbReference type="GO" id="GO:1902543">
    <property type="term" value="P:negative regulation of protein localization to mitotic spindle pole body"/>
    <property type="evidence" value="ECO:0007669"/>
    <property type="project" value="EnsemblFungi"/>
</dbReference>
<evidence type="ECO:0000256" key="6">
    <source>
        <dbReference type="SAM" id="MobiDB-lite"/>
    </source>
</evidence>
<dbReference type="PANTHER" id="PTHR22957:SF263">
    <property type="entry name" value="MITOTIC CHECK POINT PROTEIN BUB2"/>
    <property type="match status" value="1"/>
</dbReference>
<evidence type="ECO:0000259" key="7">
    <source>
        <dbReference type="PROSITE" id="PS50086"/>
    </source>
</evidence>
<keyword evidence="4" id="KW-0131">Cell cycle</keyword>
<dbReference type="Gene3D" id="1.10.8.270">
    <property type="entry name" value="putative rabgap domain of human tbc1 domain family member 14 like domains"/>
    <property type="match status" value="1"/>
</dbReference>
<dbReference type="GO" id="GO:0005096">
    <property type="term" value="F:GTPase activator activity"/>
    <property type="evidence" value="ECO:0007669"/>
    <property type="project" value="EnsemblFungi"/>
</dbReference>
<dbReference type="Pfam" id="PF00566">
    <property type="entry name" value="RabGAP-TBC"/>
    <property type="match status" value="1"/>
</dbReference>
<keyword evidence="2" id="KW-0963">Cytoplasm</keyword>
<evidence type="ECO:0000313" key="8">
    <source>
        <dbReference type="EMBL" id="ODQ63851.1"/>
    </source>
</evidence>
<dbReference type="GO" id="GO:1990334">
    <property type="term" value="C:Bfa1-Bub2 complex"/>
    <property type="evidence" value="ECO:0007669"/>
    <property type="project" value="EnsemblFungi"/>
</dbReference>
<dbReference type="InterPro" id="IPR035969">
    <property type="entry name" value="Rab-GAP_TBC_sf"/>
</dbReference>
<dbReference type="OrthoDB" id="10263206at2759"/>
<dbReference type="SMART" id="SM00164">
    <property type="entry name" value="TBC"/>
    <property type="match status" value="1"/>
</dbReference>
<dbReference type="Gene3D" id="1.10.472.80">
    <property type="entry name" value="Ypt/Rab-GAP domain of gyp1p, domain 3"/>
    <property type="match status" value="1"/>
</dbReference>
<gene>
    <name evidence="8" type="ORF">NADFUDRAFT_27546</name>
</gene>
<dbReference type="FunFam" id="1.10.472.80:FF:000026">
    <property type="entry name" value="Mitotic check point protein (Bub2)"/>
    <property type="match status" value="1"/>
</dbReference>
<proteinExistence type="inferred from homology"/>
<feature type="compositionally biased region" description="Low complexity" evidence="6">
    <location>
        <begin position="1"/>
        <end position="35"/>
    </location>
</feature>
<comment type="subcellular location">
    <subcellularLocation>
        <location evidence="1">Cytoplasm</location>
        <location evidence="1">Cytoskeleton</location>
    </subcellularLocation>
</comment>
<evidence type="ECO:0000256" key="1">
    <source>
        <dbReference type="ARBA" id="ARBA00004245"/>
    </source>
</evidence>
<evidence type="ECO:0000256" key="5">
    <source>
        <dbReference type="ARBA" id="ARBA00061049"/>
    </source>
</evidence>
<keyword evidence="3" id="KW-0206">Cytoskeleton</keyword>
<dbReference type="SUPFAM" id="SSF47923">
    <property type="entry name" value="Ypt/Rab-GAP domain of gyp1p"/>
    <property type="match status" value="2"/>
</dbReference>
<protein>
    <submittedName>
        <fullName evidence="8">TBC-domain-containing protein</fullName>
    </submittedName>
</protein>
<accession>A0A1E3PEN2</accession>